<feature type="region of interest" description="Disordered" evidence="1">
    <location>
        <begin position="1"/>
        <end position="33"/>
    </location>
</feature>
<evidence type="ECO:0000313" key="3">
    <source>
        <dbReference type="Proteomes" id="UP000008866"/>
    </source>
</evidence>
<evidence type="ECO:0000256" key="1">
    <source>
        <dbReference type="SAM" id="MobiDB-lite"/>
    </source>
</evidence>
<gene>
    <name evidence="2" type="ORF">ARB_05238</name>
</gene>
<dbReference type="AlphaFoldDB" id="D4ALP0"/>
<reference evidence="3" key="1">
    <citation type="journal article" date="2011" name="Genome Biol.">
        <title>Comparative and functional genomics provide insights into the pathogenicity of dermatophytic fungi.</title>
        <authorList>
            <person name="Burmester A."/>
            <person name="Shelest E."/>
            <person name="Gloeckner G."/>
            <person name="Heddergott C."/>
            <person name="Schindler S."/>
            <person name="Staib P."/>
            <person name="Heidel A."/>
            <person name="Felder M."/>
            <person name="Petzold A."/>
            <person name="Szafranski K."/>
            <person name="Feuermann M."/>
            <person name="Pedruzzi I."/>
            <person name="Priebe S."/>
            <person name="Groth M."/>
            <person name="Winkler R."/>
            <person name="Li W."/>
            <person name="Kniemeyer O."/>
            <person name="Schroeckh V."/>
            <person name="Hertweck C."/>
            <person name="Hube B."/>
            <person name="White T.C."/>
            <person name="Platzer M."/>
            <person name="Guthke R."/>
            <person name="Heitman J."/>
            <person name="Woestemeyer J."/>
            <person name="Zipfel P.F."/>
            <person name="Monod M."/>
            <person name="Brakhage A.A."/>
        </authorList>
    </citation>
    <scope>NUCLEOTIDE SEQUENCE [LARGE SCALE GENOMIC DNA]</scope>
    <source>
        <strain evidence="3">ATCC MYA-4681 / CBS 112371</strain>
    </source>
</reference>
<accession>D4ALP0</accession>
<dbReference type="eggNOG" id="ENOG502T1VM">
    <property type="taxonomic scope" value="Eukaryota"/>
</dbReference>
<feature type="region of interest" description="Disordered" evidence="1">
    <location>
        <begin position="141"/>
        <end position="176"/>
    </location>
</feature>
<dbReference type="RefSeq" id="XP_003016944.1">
    <property type="nucleotide sequence ID" value="XM_003016898.1"/>
</dbReference>
<keyword evidence="3" id="KW-1185">Reference proteome</keyword>
<evidence type="ECO:0000313" key="2">
    <source>
        <dbReference type="EMBL" id="EFE36299.1"/>
    </source>
</evidence>
<dbReference type="Proteomes" id="UP000008866">
    <property type="component" value="Unassembled WGS sequence"/>
</dbReference>
<dbReference type="GeneID" id="9526584"/>
<name>D4ALP0_ARTBC</name>
<organism evidence="2 3">
    <name type="scientific">Arthroderma benhamiae (strain ATCC MYA-4681 / CBS 112371)</name>
    <name type="common">Trichophyton mentagrophytes</name>
    <dbReference type="NCBI Taxonomy" id="663331"/>
    <lineage>
        <taxon>Eukaryota</taxon>
        <taxon>Fungi</taxon>
        <taxon>Dikarya</taxon>
        <taxon>Ascomycota</taxon>
        <taxon>Pezizomycotina</taxon>
        <taxon>Eurotiomycetes</taxon>
        <taxon>Eurotiomycetidae</taxon>
        <taxon>Onygenales</taxon>
        <taxon>Arthrodermataceae</taxon>
        <taxon>Trichophyton</taxon>
    </lineage>
</organism>
<dbReference type="EMBL" id="ABSU01000002">
    <property type="protein sequence ID" value="EFE36299.1"/>
    <property type="molecule type" value="Genomic_DNA"/>
</dbReference>
<dbReference type="OrthoDB" id="3914029at2759"/>
<dbReference type="KEGG" id="abe:ARB_05238"/>
<proteinExistence type="predicted"/>
<comment type="caution">
    <text evidence="2">The sequence shown here is derived from an EMBL/GenBank/DDBJ whole genome shotgun (WGS) entry which is preliminary data.</text>
</comment>
<dbReference type="HOGENOM" id="CLU_1011824_0_0_1"/>
<protein>
    <submittedName>
        <fullName evidence="2">Uncharacterized protein</fullName>
    </submittedName>
</protein>
<sequence length="252" mass="27530">MDEAVPSYEESEASFAQDKKQPLHASPPPSLLPQHLAETRTQRIQSILTAYVDPLLFSQGSDGLYKTTFVLVPSSVASLQDAAGNAAAATPQEPQVMGFPSDEVVKLIRLQGPGHTMEFWRQPAVVAELDSALRARLAASGHRIYEQPTDTPAVSEHKPEQQSQQQQQPAPAPKGKLRRSFWRLAGGSDDTINDQKLGWRAEEPADEARKIPTGLVKVTIAWKEVALRISNEMGLYDTQRGPALCLTVEVGS</sequence>
<dbReference type="OMA" id="FWRQPAV"/>